<dbReference type="Pfam" id="PF24758">
    <property type="entry name" value="LRR_At5g56370"/>
    <property type="match status" value="1"/>
</dbReference>
<gene>
    <name evidence="2" type="ORF">K7X08_006275</name>
</gene>
<name>A0A9Q1RRU2_9SOLA</name>
<feature type="domain" description="F-box" evidence="1">
    <location>
        <begin position="21"/>
        <end position="61"/>
    </location>
</feature>
<evidence type="ECO:0000259" key="1">
    <source>
        <dbReference type="SMART" id="SM00256"/>
    </source>
</evidence>
<organism evidence="2 3">
    <name type="scientific">Anisodus acutangulus</name>
    <dbReference type="NCBI Taxonomy" id="402998"/>
    <lineage>
        <taxon>Eukaryota</taxon>
        <taxon>Viridiplantae</taxon>
        <taxon>Streptophyta</taxon>
        <taxon>Embryophyta</taxon>
        <taxon>Tracheophyta</taxon>
        <taxon>Spermatophyta</taxon>
        <taxon>Magnoliopsida</taxon>
        <taxon>eudicotyledons</taxon>
        <taxon>Gunneridae</taxon>
        <taxon>Pentapetalae</taxon>
        <taxon>asterids</taxon>
        <taxon>lamiids</taxon>
        <taxon>Solanales</taxon>
        <taxon>Solanaceae</taxon>
        <taxon>Solanoideae</taxon>
        <taxon>Hyoscyameae</taxon>
        <taxon>Anisodus</taxon>
    </lineage>
</organism>
<comment type="caution">
    <text evidence="2">The sequence shown here is derived from an EMBL/GenBank/DDBJ whole genome shotgun (WGS) entry which is preliminary data.</text>
</comment>
<dbReference type="PANTHER" id="PTHR31639">
    <property type="entry name" value="F-BOX PROTEIN-LIKE"/>
    <property type="match status" value="1"/>
</dbReference>
<dbReference type="InterPro" id="IPR032675">
    <property type="entry name" value="LRR_dom_sf"/>
</dbReference>
<dbReference type="Proteomes" id="UP001152561">
    <property type="component" value="Unassembled WGS sequence"/>
</dbReference>
<dbReference type="InterPro" id="IPR036047">
    <property type="entry name" value="F-box-like_dom_sf"/>
</dbReference>
<dbReference type="SUPFAM" id="SSF52047">
    <property type="entry name" value="RNI-like"/>
    <property type="match status" value="2"/>
</dbReference>
<dbReference type="InterPro" id="IPR055411">
    <property type="entry name" value="LRR_FXL15/At3g58940/PEG3-like"/>
</dbReference>
<dbReference type="Pfam" id="PF00646">
    <property type="entry name" value="F-box"/>
    <property type="match status" value="2"/>
</dbReference>
<evidence type="ECO:0000313" key="3">
    <source>
        <dbReference type="Proteomes" id="UP001152561"/>
    </source>
</evidence>
<proteinExistence type="predicted"/>
<dbReference type="PANTHER" id="PTHR31639:SF310">
    <property type="entry name" value="F-BOX DOMAIN-CONTAINING PROTEIN"/>
    <property type="match status" value="1"/>
</dbReference>
<dbReference type="AlphaFoldDB" id="A0A9Q1RRU2"/>
<dbReference type="OrthoDB" id="1274461at2759"/>
<feature type="domain" description="F-box" evidence="1">
    <location>
        <begin position="382"/>
        <end position="421"/>
    </location>
</feature>
<reference evidence="3" key="1">
    <citation type="journal article" date="2023" name="Proc. Natl. Acad. Sci. U.S.A.">
        <title>Genomic and structural basis for evolution of tropane alkaloid biosynthesis.</title>
        <authorList>
            <person name="Wanga Y.-J."/>
            <person name="Taina T."/>
            <person name="Yua J.-Y."/>
            <person name="Lia J."/>
            <person name="Xua B."/>
            <person name="Chenc J."/>
            <person name="D'Auriad J.C."/>
            <person name="Huanga J.-P."/>
            <person name="Huanga S.-X."/>
        </authorList>
    </citation>
    <scope>NUCLEOTIDE SEQUENCE [LARGE SCALE GENOMIC DNA]</scope>
    <source>
        <strain evidence="3">cv. KIB-2019</strain>
    </source>
</reference>
<dbReference type="SMART" id="SM00256">
    <property type="entry name" value="FBOX"/>
    <property type="match status" value="2"/>
</dbReference>
<accession>A0A9Q1RRU2</accession>
<keyword evidence="3" id="KW-1185">Reference proteome</keyword>
<dbReference type="SUPFAM" id="SSF81383">
    <property type="entry name" value="F-box domain"/>
    <property type="match status" value="2"/>
</dbReference>
<dbReference type="Gene3D" id="3.80.10.10">
    <property type="entry name" value="Ribonuclease Inhibitor"/>
    <property type="match status" value="1"/>
</dbReference>
<protein>
    <recommendedName>
        <fullName evidence="1">F-box domain-containing protein</fullName>
    </recommendedName>
</protein>
<dbReference type="EMBL" id="JAJAGQ010000002">
    <property type="protein sequence ID" value="KAJ8569698.1"/>
    <property type="molecule type" value="Genomic_DNA"/>
</dbReference>
<evidence type="ECO:0000313" key="2">
    <source>
        <dbReference type="EMBL" id="KAJ8569698.1"/>
    </source>
</evidence>
<sequence length="578" mass="65895">MSPSGKRHACRSVPLDILNILPEKAIDDILMRLPLREAVRTSILSKNWRYKWCRLPELKLDQSLWNLSQSSDPTPKFKDIVYHLLTLHAGPLTKFTLSVYKLKKCPKIDNLIYFLSRNDIQHLVLKLPRGDPYKLPSSIFKCLKLRHLCLWDCIIQPPPPAFKGFASLISLELGRVKIPSVSLGSLISTCPLLKELVLFIPERSNVIEINAPMLRSFKFTGSVRSICLKTVPRLAKLELLHYGYFEDEGKIDIAKFFESFSALEHLHLNDDSLKLFARAGGAISKRLPYDLNCVKRLHLDFFGPGKLEVNTCALCLIRSFPCLQYMEIKLDDEDTPALECLEEEAFSDVTFDHLREVKVLIGEYYHIMPPTDILPSDVLSDLLENVFDDILNHLPFKDAARTSFLSKKWRYDWGYGFEVQCDIAMFFESVSAEYLEQLVLRISSILSHIQIKAPKLRSFDFTGSLKSILLKKEPLLVKLVDTGHFVEAGQPDLAEYFSSFPALEHLHLNYFSVQFLAAGFGDIAAKFFSSLNCLKCLWLSDICLDELAELSHALSLIRSSTYLQEIQMKVRTGGPLRS</sequence>
<dbReference type="InterPro" id="IPR001810">
    <property type="entry name" value="F-box_dom"/>
</dbReference>